<dbReference type="InterPro" id="IPR026457">
    <property type="entry name" value="CSLREA_Nterm"/>
</dbReference>
<feature type="transmembrane region" description="Helical" evidence="1">
    <location>
        <begin position="510"/>
        <end position="531"/>
    </location>
</feature>
<dbReference type="EMBL" id="CACSIO010000006">
    <property type="protein sequence ID" value="CAA0100942.1"/>
    <property type="molecule type" value="Genomic_DNA"/>
</dbReference>
<keyword evidence="1" id="KW-0472">Membrane</keyword>
<dbReference type="NCBIfam" id="TIGR04214">
    <property type="entry name" value="CSLREA_Nterm"/>
    <property type="match status" value="1"/>
</dbReference>
<dbReference type="InterPro" id="IPR006626">
    <property type="entry name" value="PbH1"/>
</dbReference>
<dbReference type="NCBIfam" id="NF041518">
    <property type="entry name" value="choice_anch_Q"/>
    <property type="match status" value="1"/>
</dbReference>
<dbReference type="AlphaFoldDB" id="A0A5S9PAX5"/>
<dbReference type="InterPro" id="IPR011050">
    <property type="entry name" value="Pectin_lyase_fold/virulence"/>
</dbReference>
<dbReference type="Gene3D" id="2.160.20.10">
    <property type="entry name" value="Single-stranded right-handed beta-helix, Pectin lyase-like"/>
    <property type="match status" value="1"/>
</dbReference>
<evidence type="ECO:0000256" key="1">
    <source>
        <dbReference type="SAM" id="Phobius"/>
    </source>
</evidence>
<evidence type="ECO:0000313" key="4">
    <source>
        <dbReference type="Proteomes" id="UP000441399"/>
    </source>
</evidence>
<dbReference type="InterPro" id="IPR012334">
    <property type="entry name" value="Pectin_lyas_fold"/>
</dbReference>
<evidence type="ECO:0000256" key="2">
    <source>
        <dbReference type="SAM" id="SignalP"/>
    </source>
</evidence>
<dbReference type="Proteomes" id="UP000441399">
    <property type="component" value="Unassembled WGS sequence"/>
</dbReference>
<dbReference type="InterPro" id="IPR059226">
    <property type="entry name" value="Choice_anch_Q_dom"/>
</dbReference>
<name>A0A5S9PAX5_9GAMM</name>
<sequence length="542" mass="55608">MMSKVQNKKTDFKKALLAISISQALMMHSGALQAEVITVDTADDDTIVNGNCTLREAIAAATANSNVDACIGGDDDDDRIVFDQTLEDSTITLAGTELSVASGLTIDGDTNADDAPNITVDADDQSRVFHIDTTESVILNGLTVTNGGTPYNNGGGIISPRTNSDLTITNSRITSNGKSDGDYIYGAGIFSLGNLTMTNVEVSDNRSYRATGAGLYVRNATLTNCQVTGNRAEFGEGGGVFHDGNGRTDLVIRNSVISNNSAEYGGAGVLSFDDMRVENSTFDGNVGRFGSGGAINNDSGNLTVIDSTLVNNSAGNAGGAITSDSGNLTIVNSTIAGNHVGRTDSSRGGTIFIFGIGNGYSHTITSSTIANNTARNQGGLRLEGAANGGTFDVINSIIAGNTGEQCNPGTNVINVASSLVGDGSCGATLTGDPQLGELADNGGSTLTMLPANSSPAVNAGDNTDCGAGLGVETDQRGKFRDDGACDLGAVEIEYNAPPSPEQESGIQLEAAVQVGAINGVFLMLLAGLYRFRRTLTGGKERL</sequence>
<gene>
    <name evidence="3" type="ORF">OPDIPICF_04373</name>
</gene>
<keyword evidence="2" id="KW-0732">Signal</keyword>
<reference evidence="3 4" key="1">
    <citation type="submission" date="2019-11" db="EMBL/GenBank/DDBJ databases">
        <authorList>
            <person name="Holert J."/>
        </authorList>
    </citation>
    <scope>NUCLEOTIDE SEQUENCE [LARGE SCALE GENOMIC DNA]</scope>
    <source>
        <strain evidence="3">SB11_3</strain>
    </source>
</reference>
<organism evidence="3 4">
    <name type="scientific">BD1-7 clade bacterium</name>
    <dbReference type="NCBI Taxonomy" id="2029982"/>
    <lineage>
        <taxon>Bacteria</taxon>
        <taxon>Pseudomonadati</taxon>
        <taxon>Pseudomonadota</taxon>
        <taxon>Gammaproteobacteria</taxon>
        <taxon>Cellvibrionales</taxon>
        <taxon>Spongiibacteraceae</taxon>
        <taxon>BD1-7 clade</taxon>
    </lineage>
</organism>
<dbReference type="SMART" id="SM00710">
    <property type="entry name" value="PbH1"/>
    <property type="match status" value="7"/>
</dbReference>
<keyword evidence="1" id="KW-0812">Transmembrane</keyword>
<dbReference type="PANTHER" id="PTHR11319">
    <property type="entry name" value="G PROTEIN-COUPLED RECEPTOR-RELATED"/>
    <property type="match status" value="1"/>
</dbReference>
<evidence type="ECO:0000313" key="3">
    <source>
        <dbReference type="EMBL" id="CAA0100942.1"/>
    </source>
</evidence>
<keyword evidence="4" id="KW-1185">Reference proteome</keyword>
<accession>A0A5S9PAX5</accession>
<proteinExistence type="predicted"/>
<keyword evidence="1" id="KW-1133">Transmembrane helix</keyword>
<dbReference type="SUPFAM" id="SSF51126">
    <property type="entry name" value="Pectin lyase-like"/>
    <property type="match status" value="1"/>
</dbReference>
<evidence type="ECO:0008006" key="5">
    <source>
        <dbReference type="Google" id="ProtNLM"/>
    </source>
</evidence>
<dbReference type="PANTHER" id="PTHR11319:SF35">
    <property type="entry name" value="OUTER MEMBRANE PROTEIN PMPC-RELATED"/>
    <property type="match status" value="1"/>
</dbReference>
<feature type="chain" id="PRO_5024928027" description="CSLREA domain-containing protein" evidence="2">
    <location>
        <begin position="35"/>
        <end position="542"/>
    </location>
</feature>
<feature type="signal peptide" evidence="2">
    <location>
        <begin position="1"/>
        <end position="34"/>
    </location>
</feature>
<protein>
    <recommendedName>
        <fullName evidence="5">CSLREA domain-containing protein</fullName>
    </recommendedName>
</protein>